<evidence type="ECO:0000256" key="1">
    <source>
        <dbReference type="SAM" id="Coils"/>
    </source>
</evidence>
<keyword evidence="1" id="KW-0175">Coiled coil</keyword>
<dbReference type="AlphaFoldDB" id="A0A8S1W8P4"/>
<sequence>MSQQFYQTYVPNPFIPTFNPTINSSRIDYPSTNSAKQVDIKESSNDQIQQNNVITSSFSLNPQTNKSIVLKPILTNQDEYQRKINDLEKSHKKELRDLEFKMQQQLDSLLQKRQQDDQFKQLTDVRQQIAELQSTLQGNTYGNPYSQQQQQQHLFYSQNELDRLEKQLKKKKNKIKLFKTEMDSLKSELQLRQQKITELEIKLHYSENKPIIQQTPLPKVITVPQSIPQPTTIIQDSPELIDRIRSLEFERDSLLQELRRFQSTFLPVQKQQQYAFPSVDEWNRLMHEYKVLENENNKLNTIILQKDDLIKSLEQRISVELTKQSALQAQGHQPRAISVLYDPQAQQQSSKSQQLYPIAVQNTEQQSNIEPTLQNPNAQ</sequence>
<proteinExistence type="predicted"/>
<evidence type="ECO:0000256" key="2">
    <source>
        <dbReference type="SAM" id="MobiDB-lite"/>
    </source>
</evidence>
<feature type="compositionally biased region" description="Low complexity" evidence="2">
    <location>
        <begin position="344"/>
        <end position="354"/>
    </location>
</feature>
<keyword evidence="4" id="KW-1185">Reference proteome</keyword>
<dbReference type="Proteomes" id="UP000689195">
    <property type="component" value="Unassembled WGS sequence"/>
</dbReference>
<feature type="region of interest" description="Disordered" evidence="2">
    <location>
        <begin position="342"/>
        <end position="379"/>
    </location>
</feature>
<comment type="caution">
    <text evidence="3">The sequence shown here is derived from an EMBL/GenBank/DDBJ whole genome shotgun (WGS) entry which is preliminary data.</text>
</comment>
<protein>
    <submittedName>
        <fullName evidence="3">Uncharacterized protein</fullName>
    </submittedName>
</protein>
<feature type="compositionally biased region" description="Polar residues" evidence="2">
    <location>
        <begin position="360"/>
        <end position="379"/>
    </location>
</feature>
<evidence type="ECO:0000313" key="4">
    <source>
        <dbReference type="Proteomes" id="UP000689195"/>
    </source>
</evidence>
<reference evidence="3" key="1">
    <citation type="submission" date="2021-01" db="EMBL/GenBank/DDBJ databases">
        <authorList>
            <consortium name="Genoscope - CEA"/>
            <person name="William W."/>
        </authorList>
    </citation>
    <scope>NUCLEOTIDE SEQUENCE</scope>
</reference>
<dbReference type="OrthoDB" id="301104at2759"/>
<name>A0A8S1W8P4_9CILI</name>
<organism evidence="3 4">
    <name type="scientific">Paramecium pentaurelia</name>
    <dbReference type="NCBI Taxonomy" id="43138"/>
    <lineage>
        <taxon>Eukaryota</taxon>
        <taxon>Sar</taxon>
        <taxon>Alveolata</taxon>
        <taxon>Ciliophora</taxon>
        <taxon>Intramacronucleata</taxon>
        <taxon>Oligohymenophorea</taxon>
        <taxon>Peniculida</taxon>
        <taxon>Parameciidae</taxon>
        <taxon>Paramecium</taxon>
    </lineage>
</organism>
<accession>A0A8S1W8P4</accession>
<dbReference type="EMBL" id="CAJJDO010000087">
    <property type="protein sequence ID" value="CAD8186354.1"/>
    <property type="molecule type" value="Genomic_DNA"/>
</dbReference>
<evidence type="ECO:0000313" key="3">
    <source>
        <dbReference type="EMBL" id="CAD8186354.1"/>
    </source>
</evidence>
<gene>
    <name evidence="3" type="ORF">PPENT_87.1.T0870023</name>
</gene>
<feature type="coiled-coil region" evidence="1">
    <location>
        <begin position="154"/>
        <end position="202"/>
    </location>
</feature>